<dbReference type="AlphaFoldDB" id="A4V7P0"/>
<keyword evidence="1" id="KW-0472">Membrane</keyword>
<dbReference type="Gene3D" id="3.40.30.10">
    <property type="entry name" value="Glutaredoxin"/>
    <property type="match status" value="1"/>
</dbReference>
<feature type="transmembrane region" description="Helical" evidence="1">
    <location>
        <begin position="40"/>
        <end position="61"/>
    </location>
</feature>
<evidence type="ECO:0000313" key="3">
    <source>
        <dbReference type="Proteomes" id="UP000002332"/>
    </source>
</evidence>
<keyword evidence="1 2" id="KW-0812">Transmembrane</keyword>
<dbReference type="SUPFAM" id="SSF52833">
    <property type="entry name" value="Thioredoxin-like"/>
    <property type="match status" value="1"/>
</dbReference>
<accession>A4V7P0</accession>
<dbReference type="EMBL" id="AM235768">
    <property type="protein sequence ID" value="CAM96163.1"/>
    <property type="molecule type" value="Genomic_DNA"/>
</dbReference>
<sequence length="236" mass="24611">MISRIGRHVWLKASSPVFLGASASTFAGIAAVAILPADTWSSAGLASLGLLSTISGVVYLMKRSETFIPAIRQTLGAFLVVYGGCAIGGGLAGHNAPTAPLRSLQQPAQTHESLWKQANSEGEGRDLIAAAVTASQKSLILWTGPGCTACSSVLELTVLNPSVNPKLAGYRLIRVDTLDSGAHSLREQFRVIGTPALTLMLGDGTVAAYGRIQGQIDGQSVMDLLDVQEQAEEAAR</sequence>
<evidence type="ECO:0000313" key="2">
    <source>
        <dbReference type="EMBL" id="CAM96163.1"/>
    </source>
</evidence>
<feature type="transmembrane region" description="Helical" evidence="1">
    <location>
        <begin position="73"/>
        <end position="93"/>
    </location>
</feature>
<gene>
    <name evidence="2" type="ordered locus">pQBR0131</name>
</gene>
<proteinExistence type="predicted"/>
<reference evidence="2 3" key="1">
    <citation type="journal article" date="2007" name="ISME J.">
        <title>Sequence-based analysis of pQBR103; a representative of a unique, transfer-proficient mega plasmid resident in the microbial community of sugar beet.</title>
        <authorList>
            <person name="Tett A."/>
            <person name="Spiers A.J."/>
            <person name="Crossman L.C."/>
            <person name="Ager D."/>
            <person name="Ciric L."/>
            <person name="Dow J.M."/>
            <person name="Fry J.C."/>
            <person name="Harris D."/>
            <person name="Lilley A."/>
            <person name="Oliver A."/>
            <person name="Parkhill J."/>
            <person name="Quail M.A."/>
            <person name="Rainey P.B."/>
            <person name="Saunders N.J."/>
            <person name="Seeger K."/>
            <person name="Snyder L.A.S."/>
            <person name="Squares R."/>
            <person name="Thomas C.M."/>
            <person name="Turner S.L."/>
            <person name="Zhang X.-X."/>
            <person name="Field D."/>
            <person name="Bailey M.J."/>
        </authorList>
    </citation>
    <scope>NUCLEOTIDE SEQUENCE [LARGE SCALE GENOMIC DNA]</scope>
    <source>
        <strain evidence="2 3">SBW25</strain>
    </source>
</reference>
<keyword evidence="1" id="KW-1133">Transmembrane helix</keyword>
<feature type="transmembrane region" description="Helical" evidence="1">
    <location>
        <begin position="9"/>
        <end position="34"/>
    </location>
</feature>
<protein>
    <submittedName>
        <fullName evidence="2">Transmembrane protein</fullName>
    </submittedName>
</protein>
<dbReference type="InterPro" id="IPR036249">
    <property type="entry name" value="Thioredoxin-like_sf"/>
</dbReference>
<dbReference type="Proteomes" id="UP000002332">
    <property type="component" value="Plasmid pQBR103"/>
</dbReference>
<geneLocation type="plasmid" evidence="2 3">
    <name>pQBR103</name>
</geneLocation>
<evidence type="ECO:0000256" key="1">
    <source>
        <dbReference type="SAM" id="Phobius"/>
    </source>
</evidence>
<name>A4V7P0_PSEFS</name>
<organism evidence="2 3">
    <name type="scientific">Pseudomonas fluorescens (strain SBW25)</name>
    <dbReference type="NCBI Taxonomy" id="216595"/>
    <lineage>
        <taxon>Bacteria</taxon>
        <taxon>Pseudomonadati</taxon>
        <taxon>Pseudomonadota</taxon>
        <taxon>Gammaproteobacteria</taxon>
        <taxon>Pseudomonadales</taxon>
        <taxon>Pseudomonadaceae</taxon>
        <taxon>Pseudomonas</taxon>
    </lineage>
</organism>
<keyword evidence="2" id="KW-0614">Plasmid</keyword>